<dbReference type="GO" id="GO:0008324">
    <property type="term" value="F:monoatomic cation transmembrane transporter activity"/>
    <property type="evidence" value="ECO:0007669"/>
    <property type="project" value="InterPro"/>
</dbReference>
<dbReference type="EMBL" id="KZ994016">
    <property type="protein sequence ID" value="RKO94090.1"/>
    <property type="molecule type" value="Genomic_DNA"/>
</dbReference>
<dbReference type="Proteomes" id="UP000269721">
    <property type="component" value="Unassembled WGS sequence"/>
</dbReference>
<dbReference type="Pfam" id="PF00873">
    <property type="entry name" value="ACR_tran"/>
    <property type="match status" value="1"/>
</dbReference>
<feature type="transmembrane region" description="Helical" evidence="7">
    <location>
        <begin position="996"/>
        <end position="1015"/>
    </location>
</feature>
<evidence type="ECO:0000256" key="3">
    <source>
        <dbReference type="ARBA" id="ARBA00022475"/>
    </source>
</evidence>
<accession>A0A4P9WS13</accession>
<dbReference type="PANTHER" id="PTHR32063">
    <property type="match status" value="1"/>
</dbReference>
<evidence type="ECO:0000313" key="9">
    <source>
        <dbReference type="Proteomes" id="UP000269721"/>
    </source>
</evidence>
<dbReference type="InterPro" id="IPR027463">
    <property type="entry name" value="AcrB_DN_DC_subdom"/>
</dbReference>
<gene>
    <name evidence="8" type="ORF">BDK51DRAFT_45757</name>
</gene>
<dbReference type="Pfam" id="PF02321">
    <property type="entry name" value="OEP"/>
    <property type="match status" value="2"/>
</dbReference>
<dbReference type="SUPFAM" id="SSF82866">
    <property type="entry name" value="Multidrug efflux transporter AcrB transmembrane domain"/>
    <property type="match status" value="2"/>
</dbReference>
<evidence type="ECO:0000256" key="4">
    <source>
        <dbReference type="ARBA" id="ARBA00022692"/>
    </source>
</evidence>
<protein>
    <submittedName>
        <fullName evidence="8">Cation efflux system protein</fullName>
    </submittedName>
</protein>
<keyword evidence="3" id="KW-1003">Cell membrane</keyword>
<feature type="non-terminal residue" evidence="8">
    <location>
        <position position="1"/>
    </location>
</feature>
<keyword evidence="5 7" id="KW-1133">Transmembrane helix</keyword>
<proteinExistence type="predicted"/>
<dbReference type="OrthoDB" id="5593191at2759"/>
<feature type="transmembrane region" description="Helical" evidence="7">
    <location>
        <begin position="826"/>
        <end position="845"/>
    </location>
</feature>
<keyword evidence="9" id="KW-1185">Reference proteome</keyword>
<feature type="transmembrane region" description="Helical" evidence="7">
    <location>
        <begin position="403"/>
        <end position="420"/>
    </location>
</feature>
<dbReference type="InterPro" id="IPR010131">
    <property type="entry name" value="MdtP/NodT-like"/>
</dbReference>
<dbReference type="Gene3D" id="2.20.200.10">
    <property type="entry name" value="Outer membrane efflux proteins (OEP)"/>
    <property type="match status" value="1"/>
</dbReference>
<reference evidence="9" key="1">
    <citation type="journal article" date="2018" name="Nat. Microbiol.">
        <title>Leveraging single-cell genomics to expand the fungal tree of life.</title>
        <authorList>
            <person name="Ahrendt S.R."/>
            <person name="Quandt C.A."/>
            <person name="Ciobanu D."/>
            <person name="Clum A."/>
            <person name="Salamov A."/>
            <person name="Andreopoulos B."/>
            <person name="Cheng J.F."/>
            <person name="Woyke T."/>
            <person name="Pelin A."/>
            <person name="Henrissat B."/>
            <person name="Reynolds N.K."/>
            <person name="Benny G.L."/>
            <person name="Smith M.E."/>
            <person name="James T.Y."/>
            <person name="Grigoriev I.V."/>
        </authorList>
    </citation>
    <scope>NUCLEOTIDE SEQUENCE [LARGE SCALE GENOMIC DNA]</scope>
</reference>
<dbReference type="SUPFAM" id="SSF82714">
    <property type="entry name" value="Multidrug efflux transporter AcrB TolC docking domain, DN and DC subdomains"/>
    <property type="match status" value="2"/>
</dbReference>
<evidence type="ECO:0000256" key="2">
    <source>
        <dbReference type="ARBA" id="ARBA00022448"/>
    </source>
</evidence>
<dbReference type="InterPro" id="IPR001036">
    <property type="entry name" value="Acrflvin-R"/>
</dbReference>
<comment type="subcellular location">
    <subcellularLocation>
        <location evidence="1">Cell membrane</location>
        <topology evidence="1">Multi-pass membrane protein</topology>
    </subcellularLocation>
</comment>
<feature type="transmembrane region" description="Helical" evidence="7">
    <location>
        <begin position="327"/>
        <end position="347"/>
    </location>
</feature>
<feature type="transmembrane region" description="Helical" evidence="7">
    <location>
        <begin position="301"/>
        <end position="320"/>
    </location>
</feature>
<evidence type="ECO:0000313" key="8">
    <source>
        <dbReference type="EMBL" id="RKO94090.1"/>
    </source>
</evidence>
<dbReference type="PRINTS" id="PR00702">
    <property type="entry name" value="ACRIFLAVINRP"/>
</dbReference>
<evidence type="ECO:0000256" key="6">
    <source>
        <dbReference type="ARBA" id="ARBA00023136"/>
    </source>
</evidence>
<sequence length="1496" mass="161357">LQVEAYPDIADVTSQVITQAPGLAAEEVEQQITVPLERELNGTPGLVSIRSKSTFGLSLITLVFRDGSEDYWSRQRVQERIQNVTLPAGITAGLDDLTSPIGEIYRYTLESKSKTLRQLSEIQRWIVIPAFKQVPGVVNVNNFGGLTTQFQVELNPDSLNRFGVALKDVTGAITANTQNSGGSVMNRGQYGYVIRGIGLAQTLDDIGNIVVTQKNGTPVFVRDLGELRLSHQERHGILGKDDNNDTIEGIVLLLKGENPSQVMDSVHAKVAALNAQLRTQDVQLVPYIDRSDLVHATVEKVSHTIMEGVGLVLIVLILFLGSPRSAVIVAVTIPLAMAIAFILMRLTSIPANLLSLGAIDFGIIVDGAVVMTEAILRRREAHADQALTEADVRQAAHEVARPIFFSTLIIITAYFPLFAFQRVEAKLFSPMAYVVGYSLFGALLIALALIPSLAFIAYRRPQRVWSNPVLGWLRSRYASLLDRSLKRPRFAVATALVSAALVVVLGWTVGRDYLPQLDEGSIWLQVTMPAGISLETATEMAADLRRAVRQFPEVSYVVTQDGRNDDGTDPFTPSHIEASVGLRPYSTWPRGETKAELIQKLDARFRQMPGFQIGFTQPMIDGVYDKIAGAHSQLVVKIFGDDLGELRRIATQVVSALDATPGSADVSIDQEPPLPQVVVQVDRAALARYGINVSDVSDLIQTGIGGQAVTQLFIADRQYDVSVRFPQPMRSDPQAISSLVLTSSTGAKIPLSQVASVQLKSGESTIAHDTNARVMVVKLDYRDRDLSSFLEDAKKHVAESVKFDPNKFRIEWGGQFENQQRAEVRLLLILCLVLGGMLVLLYAAFAHLRQAVLVLGAVPLATLGGLVALHLTGVTLNVASAVGFIALFGVAVQNSIILIANINRIRDDGVRLVDAVISGAGERLRPVLMTASRRPEEPRDCRRRGFAAYDAADIAGPAHSLLRHRKLDRGASPHPRFHCQPGGATVMTHQIRSRDVLNRGATGTALFLLATLVTGCAVGPDFQRQLAPDVVGYTPTPLPKVTASSQGIGGAQQRFVADLDIPGQWWTLFHSKALNALIEEGLANNHDIKAALAALRVARESVKAQVASGYPSVTGGVNASREKDATGSVASSEVNGAALYSLYTGQLSVSYVPDLFGLNRRTVESLAAQADAQRFQVEATYLTLSSNIVAAAIQEASLRGQIKATRAIVASQQESLDLLHKMNALGEVSDVDVAAQEAALAQTKATLAPLEKQLSQQRDLVAALVGRFPSDQPSATFSLKDLVLPTELPVSLPSKLVDQRPDVRAAEENMHAASAQIGVAIANRLPNVTLTANAGRTATQLSQIFIPGNGYWAVASALTQPIFDAGVLFHRQQGAEAAYDQALEQYCSTLITAFQNVADALVALQHDADALKSSVAAERAAARSLELVKGQQRLGAVNYLALLSAEQTYQQASINLVQAQAARFADTAALFQALGGGWWNRSDVAFNTQAHDAGRQ</sequence>
<evidence type="ECO:0000256" key="1">
    <source>
        <dbReference type="ARBA" id="ARBA00004651"/>
    </source>
</evidence>
<dbReference type="NCBIfam" id="TIGR00914">
    <property type="entry name" value="2A0601"/>
    <property type="match status" value="1"/>
</dbReference>
<feature type="transmembrane region" description="Helical" evidence="7">
    <location>
        <begin position="432"/>
        <end position="458"/>
    </location>
</feature>
<feature type="transmembrane region" description="Helical" evidence="7">
    <location>
        <begin position="353"/>
        <end position="376"/>
    </location>
</feature>
<evidence type="ECO:0000256" key="5">
    <source>
        <dbReference type="ARBA" id="ARBA00022989"/>
    </source>
</evidence>
<feature type="transmembrane region" description="Helical" evidence="7">
    <location>
        <begin position="878"/>
        <end position="902"/>
    </location>
</feature>
<name>A0A4P9WS13_9FUNG</name>
<keyword evidence="2" id="KW-0813">Transport</keyword>
<dbReference type="PANTHER" id="PTHR32063:SF17">
    <property type="entry name" value="CATION EFFLUX SYSTEM PROTEIN"/>
    <property type="match status" value="1"/>
</dbReference>
<dbReference type="GO" id="GO:0042910">
    <property type="term" value="F:xenobiotic transmembrane transporter activity"/>
    <property type="evidence" value="ECO:0007669"/>
    <property type="project" value="TreeGrafter"/>
</dbReference>
<dbReference type="SUPFAM" id="SSF82693">
    <property type="entry name" value="Multidrug efflux transporter AcrB pore domain, PN1, PN2, PC1 and PC2 subdomains"/>
    <property type="match status" value="3"/>
</dbReference>
<dbReference type="Gene3D" id="1.20.1640.10">
    <property type="entry name" value="Multidrug efflux transporter AcrB transmembrane domain"/>
    <property type="match status" value="2"/>
</dbReference>
<dbReference type="GO" id="GO:0005886">
    <property type="term" value="C:plasma membrane"/>
    <property type="evidence" value="ECO:0007669"/>
    <property type="project" value="UniProtKB-SubCell"/>
</dbReference>
<dbReference type="Gene3D" id="3.30.70.1440">
    <property type="entry name" value="Multidrug efflux transporter AcrB pore domain"/>
    <property type="match status" value="1"/>
</dbReference>
<organism evidence="8 9">
    <name type="scientific">Blyttiomyces helicus</name>
    <dbReference type="NCBI Taxonomy" id="388810"/>
    <lineage>
        <taxon>Eukaryota</taxon>
        <taxon>Fungi</taxon>
        <taxon>Fungi incertae sedis</taxon>
        <taxon>Chytridiomycota</taxon>
        <taxon>Chytridiomycota incertae sedis</taxon>
        <taxon>Chytridiomycetes</taxon>
        <taxon>Chytridiomycetes incertae sedis</taxon>
        <taxon>Blyttiomyces</taxon>
    </lineage>
</organism>
<keyword evidence="6 7" id="KW-0472">Membrane</keyword>
<dbReference type="Gene3D" id="3.30.2090.10">
    <property type="entry name" value="Multidrug efflux transporter AcrB TolC docking domain, DN and DC subdomains"/>
    <property type="match status" value="2"/>
</dbReference>
<dbReference type="Gene3D" id="3.30.70.1430">
    <property type="entry name" value="Multidrug efflux transporter AcrB pore domain"/>
    <property type="match status" value="2"/>
</dbReference>
<dbReference type="InterPro" id="IPR004763">
    <property type="entry name" value="CusA-like"/>
</dbReference>
<dbReference type="SUPFAM" id="SSF56954">
    <property type="entry name" value="Outer membrane efflux proteins (OEP)"/>
    <property type="match status" value="1"/>
</dbReference>
<dbReference type="Gene3D" id="3.30.70.1320">
    <property type="entry name" value="Multidrug efflux transporter AcrB pore domain like"/>
    <property type="match status" value="1"/>
</dbReference>
<feature type="transmembrane region" description="Helical" evidence="7">
    <location>
        <begin position="852"/>
        <end position="872"/>
    </location>
</feature>
<evidence type="ECO:0000256" key="7">
    <source>
        <dbReference type="SAM" id="Phobius"/>
    </source>
</evidence>
<feature type="transmembrane region" description="Helical" evidence="7">
    <location>
        <begin position="490"/>
        <end position="509"/>
    </location>
</feature>
<dbReference type="Gene3D" id="1.20.1600.10">
    <property type="entry name" value="Outer membrane efflux proteins (OEP)"/>
    <property type="match status" value="1"/>
</dbReference>
<dbReference type="GO" id="GO:0015562">
    <property type="term" value="F:efflux transmembrane transporter activity"/>
    <property type="evidence" value="ECO:0007669"/>
    <property type="project" value="InterPro"/>
</dbReference>
<keyword evidence="4 7" id="KW-0812">Transmembrane</keyword>
<dbReference type="NCBIfam" id="TIGR01845">
    <property type="entry name" value="outer_NodT"/>
    <property type="match status" value="1"/>
</dbReference>
<dbReference type="InterPro" id="IPR003423">
    <property type="entry name" value="OMP_efflux"/>
</dbReference>